<sequence length="101" mass="10876">RGGTSTISQGTRSASRGSPPLHAEHSFPPAASVPAGPPRHGQRRQHQDEQPRILRRCRHSAGRAAAAGAAGAQPQRTSMFLRDVCPLQWLAWLLAKSARIL</sequence>
<feature type="compositionally biased region" description="Polar residues" evidence="1">
    <location>
        <begin position="1"/>
        <end position="16"/>
    </location>
</feature>
<dbReference type="Proteomes" id="UP001189429">
    <property type="component" value="Unassembled WGS sequence"/>
</dbReference>
<evidence type="ECO:0000313" key="2">
    <source>
        <dbReference type="EMBL" id="CAK0789443.1"/>
    </source>
</evidence>
<evidence type="ECO:0000313" key="3">
    <source>
        <dbReference type="Proteomes" id="UP001189429"/>
    </source>
</evidence>
<keyword evidence="3" id="KW-1185">Reference proteome</keyword>
<protein>
    <submittedName>
        <fullName evidence="2">Uncharacterized protein</fullName>
    </submittedName>
</protein>
<dbReference type="EMBL" id="CAUYUJ010000235">
    <property type="protein sequence ID" value="CAK0789443.1"/>
    <property type="molecule type" value="Genomic_DNA"/>
</dbReference>
<name>A0ABN9PDF4_9DINO</name>
<comment type="caution">
    <text evidence="2">The sequence shown here is derived from an EMBL/GenBank/DDBJ whole genome shotgun (WGS) entry which is preliminary data.</text>
</comment>
<feature type="region of interest" description="Disordered" evidence="1">
    <location>
        <begin position="1"/>
        <end position="53"/>
    </location>
</feature>
<feature type="non-terminal residue" evidence="2">
    <location>
        <position position="1"/>
    </location>
</feature>
<organism evidence="2 3">
    <name type="scientific">Prorocentrum cordatum</name>
    <dbReference type="NCBI Taxonomy" id="2364126"/>
    <lineage>
        <taxon>Eukaryota</taxon>
        <taxon>Sar</taxon>
        <taxon>Alveolata</taxon>
        <taxon>Dinophyceae</taxon>
        <taxon>Prorocentrales</taxon>
        <taxon>Prorocentraceae</taxon>
        <taxon>Prorocentrum</taxon>
    </lineage>
</organism>
<accession>A0ABN9PDF4</accession>
<reference evidence="2" key="1">
    <citation type="submission" date="2023-10" db="EMBL/GenBank/DDBJ databases">
        <authorList>
            <person name="Chen Y."/>
            <person name="Shah S."/>
            <person name="Dougan E. K."/>
            <person name="Thang M."/>
            <person name="Chan C."/>
        </authorList>
    </citation>
    <scope>NUCLEOTIDE SEQUENCE [LARGE SCALE GENOMIC DNA]</scope>
</reference>
<proteinExistence type="predicted"/>
<feature type="non-terminal residue" evidence="2">
    <location>
        <position position="101"/>
    </location>
</feature>
<gene>
    <name evidence="2" type="ORF">PCOR1329_LOCUS1005</name>
</gene>
<evidence type="ECO:0000256" key="1">
    <source>
        <dbReference type="SAM" id="MobiDB-lite"/>
    </source>
</evidence>